<evidence type="ECO:0000256" key="1">
    <source>
        <dbReference type="SAM" id="MobiDB-lite"/>
    </source>
</evidence>
<reference evidence="2 3" key="1">
    <citation type="submission" date="2020-10" db="EMBL/GenBank/DDBJ databases">
        <title>Sequencing the genomes of 1000 actinobacteria strains.</title>
        <authorList>
            <person name="Klenk H.-P."/>
        </authorList>
    </citation>
    <scope>NUCLEOTIDE SEQUENCE [LARGE SCALE GENOMIC DNA]</scope>
    <source>
        <strain evidence="2 3">DSM 45157</strain>
    </source>
</reference>
<protein>
    <submittedName>
        <fullName evidence="2">Uncharacterized protein</fullName>
    </submittedName>
</protein>
<organism evidence="2 3">
    <name type="scientific">Nocardiopsis terrae</name>
    <dbReference type="NCBI Taxonomy" id="372655"/>
    <lineage>
        <taxon>Bacteria</taxon>
        <taxon>Bacillati</taxon>
        <taxon>Actinomycetota</taxon>
        <taxon>Actinomycetes</taxon>
        <taxon>Streptosporangiales</taxon>
        <taxon>Nocardiopsidaceae</taxon>
        <taxon>Nocardiopsis</taxon>
    </lineage>
</organism>
<gene>
    <name evidence="2" type="ORF">H4W79_002090</name>
</gene>
<proteinExistence type="predicted"/>
<accession>A0ABR9HFS4</accession>
<comment type="caution">
    <text evidence="2">The sequence shown here is derived from an EMBL/GenBank/DDBJ whole genome shotgun (WGS) entry which is preliminary data.</text>
</comment>
<feature type="region of interest" description="Disordered" evidence="1">
    <location>
        <begin position="1"/>
        <end position="37"/>
    </location>
</feature>
<sequence length="37" mass="4146">MKFQFIPQKKWDSPPEQESGLFRPEVFGPRPRGGGGG</sequence>
<keyword evidence="3" id="KW-1185">Reference proteome</keyword>
<dbReference type="Proteomes" id="UP000598217">
    <property type="component" value="Unassembled WGS sequence"/>
</dbReference>
<name>A0ABR9HFS4_9ACTN</name>
<evidence type="ECO:0000313" key="2">
    <source>
        <dbReference type="EMBL" id="MBE1457876.1"/>
    </source>
</evidence>
<dbReference type="EMBL" id="JADBDY010000001">
    <property type="protein sequence ID" value="MBE1457876.1"/>
    <property type="molecule type" value="Genomic_DNA"/>
</dbReference>
<evidence type="ECO:0000313" key="3">
    <source>
        <dbReference type="Proteomes" id="UP000598217"/>
    </source>
</evidence>